<evidence type="ECO:0000256" key="1">
    <source>
        <dbReference type="SAM" id="Coils"/>
    </source>
</evidence>
<dbReference type="AlphaFoldDB" id="Q22F20"/>
<evidence type="ECO:0000313" key="3">
    <source>
        <dbReference type="EMBL" id="EAR83855.1"/>
    </source>
</evidence>
<dbReference type="GeneID" id="7835521"/>
<dbReference type="RefSeq" id="XP_001031518.1">
    <property type="nucleotide sequence ID" value="XM_001031518.3"/>
</dbReference>
<accession>Q22F20</accession>
<proteinExistence type="predicted"/>
<feature type="coiled-coil region" evidence="1">
    <location>
        <begin position="104"/>
        <end position="176"/>
    </location>
</feature>
<keyword evidence="4" id="KW-1185">Reference proteome</keyword>
<dbReference type="SUPFAM" id="SSF50978">
    <property type="entry name" value="WD40 repeat-like"/>
    <property type="match status" value="1"/>
</dbReference>
<dbReference type="HOGENOM" id="CLU_361529_0_0_1"/>
<dbReference type="Proteomes" id="UP000009168">
    <property type="component" value="Unassembled WGS sequence"/>
</dbReference>
<dbReference type="KEGG" id="tet:TTHERM_00821890"/>
<protein>
    <submittedName>
        <fullName evidence="3">Uncharacterized protein</fullName>
    </submittedName>
</protein>
<dbReference type="EMBL" id="GG662544">
    <property type="protein sequence ID" value="EAR83855.1"/>
    <property type="molecule type" value="Genomic_DNA"/>
</dbReference>
<evidence type="ECO:0000256" key="2">
    <source>
        <dbReference type="SAM" id="MobiDB-lite"/>
    </source>
</evidence>
<dbReference type="InterPro" id="IPR036322">
    <property type="entry name" value="WD40_repeat_dom_sf"/>
</dbReference>
<feature type="region of interest" description="Disordered" evidence="2">
    <location>
        <begin position="646"/>
        <end position="666"/>
    </location>
</feature>
<sequence>MNFQEENESNSDIIDKTNKESIDLLKQFGMIDDEGNRVNKNHLICQEHKRKIEFVQFLDVSQSYKFMCSKCFQDHPNKERGILTLDEYIDCMIEMEKRLLAERQQVVNERANQLRRAIKKIENSLQNMEREELDDIEKQINSIQIKFNDKNKLEVLEKSNQANIQQRIQKDLLEKECQFIKMQEKTQHTLQLIQQSEYDLSNLQGIIIYQDNLFEIAQRQQKLMKDRQMNNEQENSLNINQDDEEEAQPELDAGIFYSSFLSDLENGKVIVSFVKLSSNLIVFSNNKTIYYYDLAKKQIVNQLQFKGNVFIMKLDKISENKIALLLYTELRDTNLPGVIVFDFEIYVIERVFDNLRKERINIPDKFQVYKDIFCVKNSSLLVVVLEDASLIILNTKNSKLVAQFKGNIDQTLFPFQGIVSCTMLYNFTLDNIFYKSIIVLNLIDGTYGFWDYASNKFIQKNFYQSVVQKMYTQCVALNINEAFSTQMRLRNPKDQSKQQYLMMISGKHNETFFQRDYDGQIEIKLNFQMLQHFDLFYNKSAVPFYNQNTIFFYDFIDKKRLKTIPISCQTLQGQQQAQNHFEIYLNYPNISFQIQYDFQILTSQNIRYQAFQTNNQQQNSLNLTRRTSSMQSEFNNQNVQTLFSSQNLSNQNRPSSQQNNISQQNNSFSQTWDQQLQIFQQSQRNISQTPFYQNNRQNSNYLNNTRSFDSNLFQVMNQQTNQNNQQSNVSSENQEFKVNNTIKNKQMDVCPVAIINCFEYIILIFPNGTIQYIR</sequence>
<name>Q22F20_TETTS</name>
<reference evidence="4" key="1">
    <citation type="journal article" date="2006" name="PLoS Biol.">
        <title>Macronuclear genome sequence of the ciliate Tetrahymena thermophila, a model eukaryote.</title>
        <authorList>
            <person name="Eisen J.A."/>
            <person name="Coyne R.S."/>
            <person name="Wu M."/>
            <person name="Wu D."/>
            <person name="Thiagarajan M."/>
            <person name="Wortman J.R."/>
            <person name="Badger J.H."/>
            <person name="Ren Q."/>
            <person name="Amedeo P."/>
            <person name="Jones K.M."/>
            <person name="Tallon L.J."/>
            <person name="Delcher A.L."/>
            <person name="Salzberg S.L."/>
            <person name="Silva J.C."/>
            <person name="Haas B.J."/>
            <person name="Majoros W.H."/>
            <person name="Farzad M."/>
            <person name="Carlton J.M."/>
            <person name="Smith R.K. Jr."/>
            <person name="Garg J."/>
            <person name="Pearlman R.E."/>
            <person name="Karrer K.M."/>
            <person name="Sun L."/>
            <person name="Manning G."/>
            <person name="Elde N.C."/>
            <person name="Turkewitz A.P."/>
            <person name="Asai D.J."/>
            <person name="Wilkes D.E."/>
            <person name="Wang Y."/>
            <person name="Cai H."/>
            <person name="Collins K."/>
            <person name="Stewart B.A."/>
            <person name="Lee S.R."/>
            <person name="Wilamowska K."/>
            <person name="Weinberg Z."/>
            <person name="Ruzzo W.L."/>
            <person name="Wloga D."/>
            <person name="Gaertig J."/>
            <person name="Frankel J."/>
            <person name="Tsao C.-C."/>
            <person name="Gorovsky M.A."/>
            <person name="Keeling P.J."/>
            <person name="Waller R.F."/>
            <person name="Patron N.J."/>
            <person name="Cherry J.M."/>
            <person name="Stover N.A."/>
            <person name="Krieger C.J."/>
            <person name="del Toro C."/>
            <person name="Ryder H.F."/>
            <person name="Williamson S.C."/>
            <person name="Barbeau R.A."/>
            <person name="Hamilton E.P."/>
            <person name="Orias E."/>
        </authorList>
    </citation>
    <scope>NUCLEOTIDE SEQUENCE [LARGE SCALE GENOMIC DNA]</scope>
    <source>
        <strain evidence="4">SB210</strain>
    </source>
</reference>
<feature type="compositionally biased region" description="Polar residues" evidence="2">
    <location>
        <begin position="230"/>
        <end position="240"/>
    </location>
</feature>
<gene>
    <name evidence="3" type="ORF">TTHERM_00821890</name>
</gene>
<keyword evidence="1" id="KW-0175">Coiled coil</keyword>
<dbReference type="InParanoid" id="Q22F20"/>
<evidence type="ECO:0000313" key="4">
    <source>
        <dbReference type="Proteomes" id="UP000009168"/>
    </source>
</evidence>
<organism evidence="3 4">
    <name type="scientific">Tetrahymena thermophila (strain SB210)</name>
    <dbReference type="NCBI Taxonomy" id="312017"/>
    <lineage>
        <taxon>Eukaryota</taxon>
        <taxon>Sar</taxon>
        <taxon>Alveolata</taxon>
        <taxon>Ciliophora</taxon>
        <taxon>Intramacronucleata</taxon>
        <taxon>Oligohymenophorea</taxon>
        <taxon>Hymenostomatida</taxon>
        <taxon>Tetrahymenina</taxon>
        <taxon>Tetrahymenidae</taxon>
        <taxon>Tetrahymena</taxon>
    </lineage>
</organism>
<feature type="region of interest" description="Disordered" evidence="2">
    <location>
        <begin position="225"/>
        <end position="244"/>
    </location>
</feature>